<dbReference type="STRING" id="476652.DEAC_c18310"/>
<protein>
    <recommendedName>
        <fullName evidence="1">Glycoside-hydrolase family GH114 TIM-barrel domain-containing protein</fullName>
    </recommendedName>
</protein>
<evidence type="ECO:0000313" key="3">
    <source>
        <dbReference type="Proteomes" id="UP000036356"/>
    </source>
</evidence>
<dbReference type="EMBL" id="LDZY01000005">
    <property type="protein sequence ID" value="KLU66432.1"/>
    <property type="molecule type" value="Genomic_DNA"/>
</dbReference>
<feature type="domain" description="Glycoside-hydrolase family GH114 TIM-barrel" evidence="1">
    <location>
        <begin position="22"/>
        <end position="179"/>
    </location>
</feature>
<dbReference type="SUPFAM" id="SSF51445">
    <property type="entry name" value="(Trans)glycosidases"/>
    <property type="match status" value="1"/>
</dbReference>
<comment type="caution">
    <text evidence="2">The sequence shown here is derived from an EMBL/GenBank/DDBJ whole genome shotgun (WGS) entry which is preliminary data.</text>
</comment>
<dbReference type="InterPro" id="IPR017853">
    <property type="entry name" value="GH"/>
</dbReference>
<dbReference type="PANTHER" id="PTHR35882:SF2">
    <property type="entry name" value="PELA"/>
    <property type="match status" value="1"/>
</dbReference>
<organism evidence="2 3">
    <name type="scientific">Desulfosporosinus acididurans</name>
    <dbReference type="NCBI Taxonomy" id="476652"/>
    <lineage>
        <taxon>Bacteria</taxon>
        <taxon>Bacillati</taxon>
        <taxon>Bacillota</taxon>
        <taxon>Clostridia</taxon>
        <taxon>Eubacteriales</taxon>
        <taxon>Desulfitobacteriaceae</taxon>
        <taxon>Desulfosporosinus</taxon>
    </lineage>
</organism>
<dbReference type="InterPro" id="IPR004352">
    <property type="entry name" value="GH114_TIM-barrel"/>
</dbReference>
<dbReference type="PANTHER" id="PTHR35882">
    <property type="entry name" value="PELA"/>
    <property type="match status" value="1"/>
</dbReference>
<reference evidence="2 3" key="1">
    <citation type="submission" date="2015-06" db="EMBL/GenBank/DDBJ databases">
        <title>Draft genome of the moderately acidophilic sulfate reducer Candidatus Desulfosporosinus acididurans strain M1.</title>
        <authorList>
            <person name="Poehlein A."/>
            <person name="Petzsch P."/>
            <person name="Johnson B.D."/>
            <person name="Schloemann M."/>
            <person name="Daniel R."/>
            <person name="Muehling M."/>
        </authorList>
    </citation>
    <scope>NUCLEOTIDE SEQUENCE [LARGE SCALE GENOMIC DNA]</scope>
    <source>
        <strain evidence="2 3">M1</strain>
    </source>
</reference>
<name>A0A0J1FT04_9FIRM</name>
<dbReference type="Proteomes" id="UP000036356">
    <property type="component" value="Unassembled WGS sequence"/>
</dbReference>
<dbReference type="Gene3D" id="3.20.20.70">
    <property type="entry name" value="Aldolase class I"/>
    <property type="match status" value="1"/>
</dbReference>
<proteinExistence type="predicted"/>
<keyword evidence="3" id="KW-1185">Reference proteome</keyword>
<sequence length="260" mass="30357">MNKKARFTLANNYALYYGRGKVNQLTQFDIAIVEPTAHSYSSLLKMKSFDTLTLAYLSVMEVSLWSEDLMRLGFGDMLHIDGKPYISQEFGNYWIDLRSSRWKRLLLDKVEYLLVDQRYDGIFLDTVGNVESDHFSDKMKTELVSAATSILRKIRKKFPSCLLIQNCGLEILFKKTAKYLDGICWENPPFHLPTSRDWISQVMDLLIKEKQKHNLKVFILVEEKNPCANYFDIVKKMAFDNQFLVYFASSFYNTDVLEAR</sequence>
<dbReference type="RefSeq" id="WP_047809684.1">
    <property type="nucleotide sequence ID" value="NZ_LDZY01000005.1"/>
</dbReference>
<evidence type="ECO:0000259" key="1">
    <source>
        <dbReference type="Pfam" id="PF03537"/>
    </source>
</evidence>
<accession>A0A0J1FT04</accession>
<dbReference type="Pfam" id="PF03537">
    <property type="entry name" value="Glyco_hydro_114"/>
    <property type="match status" value="1"/>
</dbReference>
<dbReference type="PATRIC" id="fig|476652.3.peg.1893"/>
<gene>
    <name evidence="2" type="ORF">DEAC_c18310</name>
</gene>
<dbReference type="InterPro" id="IPR013785">
    <property type="entry name" value="Aldolase_TIM"/>
</dbReference>
<evidence type="ECO:0000313" key="2">
    <source>
        <dbReference type="EMBL" id="KLU66432.1"/>
    </source>
</evidence>
<dbReference type="AlphaFoldDB" id="A0A0J1FT04"/>